<evidence type="ECO:0000313" key="2">
    <source>
        <dbReference type="EMBL" id="CAF4591809.1"/>
    </source>
</evidence>
<feature type="non-terminal residue" evidence="2">
    <location>
        <position position="1"/>
    </location>
</feature>
<name>A0A8S2Z5X6_9BILA</name>
<protein>
    <submittedName>
        <fullName evidence="2">Uncharacterized protein</fullName>
    </submittedName>
</protein>
<reference evidence="2" key="1">
    <citation type="submission" date="2021-02" db="EMBL/GenBank/DDBJ databases">
        <authorList>
            <person name="Nowell W R."/>
        </authorList>
    </citation>
    <scope>NUCLEOTIDE SEQUENCE</scope>
</reference>
<feature type="non-terminal residue" evidence="2">
    <location>
        <position position="65"/>
    </location>
</feature>
<evidence type="ECO:0000313" key="3">
    <source>
        <dbReference type="Proteomes" id="UP000676336"/>
    </source>
</evidence>
<feature type="compositionally biased region" description="Polar residues" evidence="1">
    <location>
        <begin position="39"/>
        <end position="50"/>
    </location>
</feature>
<proteinExistence type="predicted"/>
<dbReference type="AlphaFoldDB" id="A0A8S2Z5X6"/>
<feature type="region of interest" description="Disordered" evidence="1">
    <location>
        <begin position="39"/>
        <end position="65"/>
    </location>
</feature>
<gene>
    <name evidence="2" type="ORF">SMN809_LOCUS38719</name>
</gene>
<dbReference type="EMBL" id="CAJOBI010101896">
    <property type="protein sequence ID" value="CAF4591809.1"/>
    <property type="molecule type" value="Genomic_DNA"/>
</dbReference>
<comment type="caution">
    <text evidence="2">The sequence shown here is derived from an EMBL/GenBank/DDBJ whole genome shotgun (WGS) entry which is preliminary data.</text>
</comment>
<dbReference type="Proteomes" id="UP000676336">
    <property type="component" value="Unassembled WGS sequence"/>
</dbReference>
<accession>A0A8S2Z5X6</accession>
<sequence length="65" mass="7621">TSKDREIKNEFESLSQRLTQIESNKIDAEQRYHNQHNEITNKQQQKQVLIQSPVPHTPTLSDAHI</sequence>
<evidence type="ECO:0000256" key="1">
    <source>
        <dbReference type="SAM" id="MobiDB-lite"/>
    </source>
</evidence>
<organism evidence="2 3">
    <name type="scientific">Rotaria magnacalcarata</name>
    <dbReference type="NCBI Taxonomy" id="392030"/>
    <lineage>
        <taxon>Eukaryota</taxon>
        <taxon>Metazoa</taxon>
        <taxon>Spiralia</taxon>
        <taxon>Gnathifera</taxon>
        <taxon>Rotifera</taxon>
        <taxon>Eurotatoria</taxon>
        <taxon>Bdelloidea</taxon>
        <taxon>Philodinida</taxon>
        <taxon>Philodinidae</taxon>
        <taxon>Rotaria</taxon>
    </lineage>
</organism>